<accession>A0A9D3Z760</accession>
<evidence type="ECO:0000259" key="2">
    <source>
        <dbReference type="PROSITE" id="PS51670"/>
    </source>
</evidence>
<sequence>MKEVEKMSSLCVGVCAILTSTCLVLVVSYSDPCQDKVACNLYGSDICTAPAYAAWANANCPRFCGFCGVTTENHSGLGRFMDNGHSDCKDSLINCADYGTAICKDVKFYSWVNENCRRHCNRCGNDCRDVAPNCADFGSSVCTELSYYNWVEMNCRKFCARCTS</sequence>
<comment type="caution">
    <text evidence="3">The sequence shown here is derived from an EMBL/GenBank/DDBJ whole genome shotgun (WGS) entry which is preliminary data.</text>
</comment>
<dbReference type="SMART" id="SM00254">
    <property type="entry name" value="ShKT"/>
    <property type="match status" value="3"/>
</dbReference>
<proteinExistence type="predicted"/>
<gene>
    <name evidence="3" type="ORF">DPMN_071148</name>
</gene>
<protein>
    <recommendedName>
        <fullName evidence="2">ShKT domain-containing protein</fullName>
    </recommendedName>
</protein>
<evidence type="ECO:0000256" key="1">
    <source>
        <dbReference type="PROSITE-ProRule" id="PRU01005"/>
    </source>
</evidence>
<dbReference type="Pfam" id="PF01549">
    <property type="entry name" value="ShK"/>
    <property type="match status" value="3"/>
</dbReference>
<evidence type="ECO:0000313" key="4">
    <source>
        <dbReference type="Proteomes" id="UP000828390"/>
    </source>
</evidence>
<keyword evidence="4" id="KW-1185">Reference proteome</keyword>
<dbReference type="PROSITE" id="PS51670">
    <property type="entry name" value="SHKT"/>
    <property type="match status" value="1"/>
</dbReference>
<dbReference type="Proteomes" id="UP000828390">
    <property type="component" value="Unassembled WGS sequence"/>
</dbReference>
<dbReference type="AlphaFoldDB" id="A0A9D3Z760"/>
<comment type="caution">
    <text evidence="1">Lacks conserved residue(s) required for the propagation of feature annotation.</text>
</comment>
<dbReference type="Gene3D" id="1.10.10.1940">
    <property type="match status" value="1"/>
</dbReference>
<dbReference type="EMBL" id="JAIWYP010000014">
    <property type="protein sequence ID" value="KAH3711479.1"/>
    <property type="molecule type" value="Genomic_DNA"/>
</dbReference>
<reference evidence="3" key="1">
    <citation type="journal article" date="2019" name="bioRxiv">
        <title>The Genome of the Zebra Mussel, Dreissena polymorpha: A Resource for Invasive Species Research.</title>
        <authorList>
            <person name="McCartney M.A."/>
            <person name="Auch B."/>
            <person name="Kono T."/>
            <person name="Mallez S."/>
            <person name="Zhang Y."/>
            <person name="Obille A."/>
            <person name="Becker A."/>
            <person name="Abrahante J.E."/>
            <person name="Garbe J."/>
            <person name="Badalamenti J.P."/>
            <person name="Herman A."/>
            <person name="Mangelson H."/>
            <person name="Liachko I."/>
            <person name="Sullivan S."/>
            <person name="Sone E.D."/>
            <person name="Koren S."/>
            <person name="Silverstein K.A.T."/>
            <person name="Beckman K.B."/>
            <person name="Gohl D.M."/>
        </authorList>
    </citation>
    <scope>NUCLEOTIDE SEQUENCE</scope>
    <source>
        <strain evidence="3">Duluth1</strain>
        <tissue evidence="3">Whole animal</tissue>
    </source>
</reference>
<dbReference type="InterPro" id="IPR003582">
    <property type="entry name" value="ShKT_dom"/>
</dbReference>
<evidence type="ECO:0000313" key="3">
    <source>
        <dbReference type="EMBL" id="KAH3711479.1"/>
    </source>
</evidence>
<name>A0A9D3Z760_DREPO</name>
<reference evidence="3" key="2">
    <citation type="submission" date="2020-11" db="EMBL/GenBank/DDBJ databases">
        <authorList>
            <person name="McCartney M.A."/>
            <person name="Auch B."/>
            <person name="Kono T."/>
            <person name="Mallez S."/>
            <person name="Becker A."/>
            <person name="Gohl D.M."/>
            <person name="Silverstein K.A.T."/>
            <person name="Koren S."/>
            <person name="Bechman K.B."/>
            <person name="Herman A."/>
            <person name="Abrahante J.E."/>
            <person name="Garbe J."/>
        </authorList>
    </citation>
    <scope>NUCLEOTIDE SEQUENCE</scope>
    <source>
        <strain evidence="3">Duluth1</strain>
        <tissue evidence="3">Whole animal</tissue>
    </source>
</reference>
<dbReference type="OrthoDB" id="6121024at2759"/>
<feature type="domain" description="ShKT" evidence="2">
    <location>
        <begin position="88"/>
        <end position="123"/>
    </location>
</feature>
<dbReference type="PANTHER" id="PTHR21724">
    <property type="entry name" value="SHKT DOMAIN-CONTAINING PROTEIN"/>
    <property type="match status" value="1"/>
</dbReference>
<dbReference type="PANTHER" id="PTHR21724:SF109">
    <property type="entry name" value="SHKT DOMAIN-CONTAINING PROTEIN"/>
    <property type="match status" value="1"/>
</dbReference>
<organism evidence="3 4">
    <name type="scientific">Dreissena polymorpha</name>
    <name type="common">Zebra mussel</name>
    <name type="synonym">Mytilus polymorpha</name>
    <dbReference type="NCBI Taxonomy" id="45954"/>
    <lineage>
        <taxon>Eukaryota</taxon>
        <taxon>Metazoa</taxon>
        <taxon>Spiralia</taxon>
        <taxon>Lophotrochozoa</taxon>
        <taxon>Mollusca</taxon>
        <taxon>Bivalvia</taxon>
        <taxon>Autobranchia</taxon>
        <taxon>Heteroconchia</taxon>
        <taxon>Euheterodonta</taxon>
        <taxon>Imparidentia</taxon>
        <taxon>Neoheterodontei</taxon>
        <taxon>Myida</taxon>
        <taxon>Dreissenoidea</taxon>
        <taxon>Dreissenidae</taxon>
        <taxon>Dreissena</taxon>
    </lineage>
</organism>